<dbReference type="GO" id="GO:0005739">
    <property type="term" value="C:mitochondrion"/>
    <property type="evidence" value="ECO:0007669"/>
    <property type="project" value="UniProtKB-SubCell"/>
</dbReference>
<dbReference type="PANTHER" id="PTHR13113">
    <property type="entry name" value="ECSIT EVOLUTIONARILY CONSERVED SIGNALING INTERMEDIATE IN TOLL PATHWAYS"/>
    <property type="match status" value="1"/>
</dbReference>
<dbReference type="Pfam" id="PF06239">
    <property type="entry name" value="ECSIT_N"/>
    <property type="match status" value="1"/>
</dbReference>
<dbReference type="OrthoDB" id="10064298at2759"/>
<evidence type="ECO:0000256" key="7">
    <source>
        <dbReference type="ARBA" id="ARBA00022588"/>
    </source>
</evidence>
<comment type="similarity">
    <text evidence="4">Belongs to the ECSIT family.</text>
</comment>
<dbReference type="GO" id="GO:0007178">
    <property type="term" value="P:cell surface receptor protein serine/threonine kinase signaling pathway"/>
    <property type="evidence" value="ECO:0007669"/>
    <property type="project" value="TreeGrafter"/>
</dbReference>
<evidence type="ECO:0000256" key="2">
    <source>
        <dbReference type="ARBA" id="ARBA00004173"/>
    </source>
</evidence>
<dbReference type="InterPro" id="IPR010418">
    <property type="entry name" value="ECSIT"/>
</dbReference>
<keyword evidence="7" id="KW-0399">Innate immunity</keyword>
<comment type="caution">
    <text evidence="14">The sequence shown here is derived from an EMBL/GenBank/DDBJ whole genome shotgun (WGS) entry which is preliminary data.</text>
</comment>
<keyword evidence="10" id="KW-0496">Mitochondrion</keyword>
<dbReference type="GO" id="GO:0045087">
    <property type="term" value="P:innate immune response"/>
    <property type="evidence" value="ECO:0007669"/>
    <property type="project" value="UniProtKB-KW"/>
</dbReference>
<keyword evidence="11" id="KW-0539">Nucleus</keyword>
<evidence type="ECO:0000256" key="1">
    <source>
        <dbReference type="ARBA" id="ARBA00004123"/>
    </source>
</evidence>
<dbReference type="EMBL" id="CAJOBH010006663">
    <property type="protein sequence ID" value="CAF4062788.1"/>
    <property type="molecule type" value="Genomic_DNA"/>
</dbReference>
<sequence>MLLRLQPSFSLFFRRIPIFQNRIFASSTAPRSDEEWEQDKTTDKTQNENTPQEDEASIASMIGPYVSSKQIAFHTGQFDSEHIKKKNKQAFLDVVEAYKIQFPNRRGHVEFIRAALRRMKDFGVERDSESYKKLLSVFPVGPYRHQSMIQVSVRFWPKQNETASTIVSAMESNGIPPDLEVVHMLREIFGPWAHPVRRFARFLYWAPKFMNKNPYPIPWELPNDERTLAKLALQRMTSTVDLETKLVDIHSATDSSPNVEHPGAEHSWLIYTHTPKQTKLASNLPGDKPIYIEGPYGVYLRKKQLQYYVLKADPSPEYWQKKKDLEKFNTDDVSDLRSPFQPGASLYIPPSAHELDDGFILSLCIIGKPFTSLINCWLHHLRRNFMPDLNRIAVVDKTKLTQKKQIDRFYSSHLLSTPEFTVLHDTKRLAQEPRPWWYRDKTDDEDE</sequence>
<comment type="subcellular location">
    <subcellularLocation>
        <location evidence="3">Cytoplasm</location>
    </subcellularLocation>
    <subcellularLocation>
        <location evidence="2">Mitochondrion</location>
    </subcellularLocation>
    <subcellularLocation>
        <location evidence="1">Nucleus</location>
    </subcellularLocation>
</comment>
<evidence type="ECO:0000313" key="14">
    <source>
        <dbReference type="EMBL" id="CAF1570476.1"/>
    </source>
</evidence>
<evidence type="ECO:0000313" key="19">
    <source>
        <dbReference type="Proteomes" id="UP000663855"/>
    </source>
</evidence>
<reference evidence="14" key="1">
    <citation type="submission" date="2021-02" db="EMBL/GenBank/DDBJ databases">
        <authorList>
            <person name="Nowell W R."/>
        </authorList>
    </citation>
    <scope>NUCLEOTIDE SEQUENCE</scope>
</reference>
<dbReference type="Pfam" id="PF14784">
    <property type="entry name" value="ECSIT_C"/>
    <property type="match status" value="1"/>
</dbReference>
<evidence type="ECO:0000256" key="10">
    <source>
        <dbReference type="ARBA" id="ARBA00023128"/>
    </source>
</evidence>
<evidence type="ECO:0000313" key="18">
    <source>
        <dbReference type="EMBL" id="CAF4065141.1"/>
    </source>
</evidence>
<evidence type="ECO:0000256" key="5">
    <source>
        <dbReference type="ARBA" id="ARBA00019998"/>
    </source>
</evidence>
<proteinExistence type="inferred from homology"/>
<evidence type="ECO:0000256" key="12">
    <source>
        <dbReference type="SAM" id="MobiDB-lite"/>
    </source>
</evidence>
<evidence type="ECO:0000256" key="6">
    <source>
        <dbReference type="ARBA" id="ARBA00022490"/>
    </source>
</evidence>
<evidence type="ECO:0000259" key="13">
    <source>
        <dbReference type="SMART" id="SM01284"/>
    </source>
</evidence>
<feature type="domain" description="ECSIT C-terminal" evidence="13">
    <location>
        <begin position="274"/>
        <end position="399"/>
    </location>
</feature>
<evidence type="ECO:0000256" key="3">
    <source>
        <dbReference type="ARBA" id="ARBA00004496"/>
    </source>
</evidence>
<dbReference type="Proteomes" id="UP000663824">
    <property type="component" value="Unassembled WGS sequence"/>
</dbReference>
<evidence type="ECO:0000256" key="8">
    <source>
        <dbReference type="ARBA" id="ARBA00022859"/>
    </source>
</evidence>
<dbReference type="Proteomes" id="UP000681720">
    <property type="component" value="Unassembled WGS sequence"/>
</dbReference>
<evidence type="ECO:0000256" key="4">
    <source>
        <dbReference type="ARBA" id="ARBA00007674"/>
    </source>
</evidence>
<dbReference type="EMBL" id="CAJOBJ010006616">
    <property type="protein sequence ID" value="CAF4065141.1"/>
    <property type="molecule type" value="Genomic_DNA"/>
</dbReference>
<dbReference type="Proteomes" id="UP000681967">
    <property type="component" value="Unassembled WGS sequence"/>
</dbReference>
<gene>
    <name evidence="17" type="ORF">BYL167_LOCUS17062</name>
    <name evidence="14" type="ORF">CJN711_LOCUS31909</name>
    <name evidence="18" type="ORF">GIL414_LOCUS15188</name>
    <name evidence="15" type="ORF">KQP761_LOCUS22788</name>
    <name evidence="16" type="ORF">MBJ925_LOCUS29449</name>
</gene>
<dbReference type="GO" id="GO:0005634">
    <property type="term" value="C:nucleus"/>
    <property type="evidence" value="ECO:0007669"/>
    <property type="project" value="UniProtKB-SubCell"/>
</dbReference>
<accession>A0A815YH61</accession>
<evidence type="ECO:0000313" key="17">
    <source>
        <dbReference type="EMBL" id="CAF4062788.1"/>
    </source>
</evidence>
<evidence type="ECO:0000313" key="15">
    <source>
        <dbReference type="EMBL" id="CAF1605781.1"/>
    </source>
</evidence>
<dbReference type="EMBL" id="CAJNOW010012060">
    <property type="protein sequence ID" value="CAF1605781.1"/>
    <property type="molecule type" value="Genomic_DNA"/>
</dbReference>
<dbReference type="Proteomes" id="UP000663855">
    <property type="component" value="Unassembled WGS sequence"/>
</dbReference>
<dbReference type="EMBL" id="CAJNOV010015285">
    <property type="protein sequence ID" value="CAF1570476.1"/>
    <property type="molecule type" value="Genomic_DNA"/>
</dbReference>
<name>A0A815YH61_9BILA</name>
<dbReference type="AlphaFoldDB" id="A0A815YH61"/>
<dbReference type="InterPro" id="IPR029342">
    <property type="entry name" value="ECIST_C"/>
</dbReference>
<dbReference type="EMBL" id="CAJNRE010015758">
    <property type="protein sequence ID" value="CAF2140683.1"/>
    <property type="molecule type" value="Genomic_DNA"/>
</dbReference>
<organism evidence="14 19">
    <name type="scientific">Rotaria magnacalcarata</name>
    <dbReference type="NCBI Taxonomy" id="392030"/>
    <lineage>
        <taxon>Eukaryota</taxon>
        <taxon>Metazoa</taxon>
        <taxon>Spiralia</taxon>
        <taxon>Gnathifera</taxon>
        <taxon>Rotifera</taxon>
        <taxon>Eurotatoria</taxon>
        <taxon>Bdelloidea</taxon>
        <taxon>Philodinida</taxon>
        <taxon>Philodinidae</taxon>
        <taxon>Rotaria</taxon>
    </lineage>
</organism>
<dbReference type="Proteomes" id="UP000663834">
    <property type="component" value="Unassembled WGS sequence"/>
</dbReference>
<dbReference type="InterPro" id="IPR046448">
    <property type="entry name" value="ECSIT_N"/>
</dbReference>
<evidence type="ECO:0000313" key="16">
    <source>
        <dbReference type="EMBL" id="CAF2140683.1"/>
    </source>
</evidence>
<keyword evidence="6" id="KW-0963">Cytoplasm</keyword>
<feature type="region of interest" description="Disordered" evidence="12">
    <location>
        <begin position="30"/>
        <end position="54"/>
    </location>
</feature>
<keyword evidence="8" id="KW-0391">Immunity</keyword>
<dbReference type="SMART" id="SM01284">
    <property type="entry name" value="ECSIT_Cterm"/>
    <property type="match status" value="1"/>
</dbReference>
<keyword evidence="9" id="KW-0809">Transit peptide</keyword>
<protein>
    <recommendedName>
        <fullName evidence="5">Evolutionarily conserved signaling intermediate in Toll pathway, mitochondrial</fullName>
    </recommendedName>
</protein>
<dbReference type="PANTHER" id="PTHR13113:SF1">
    <property type="entry name" value="EVOLUTIONARILY CONSERVED SIGNALING INTERMEDIATE IN TOLL PATHWAY, MITOCHONDRIAL"/>
    <property type="match status" value="1"/>
</dbReference>
<evidence type="ECO:0000256" key="11">
    <source>
        <dbReference type="ARBA" id="ARBA00023242"/>
    </source>
</evidence>
<evidence type="ECO:0000256" key="9">
    <source>
        <dbReference type="ARBA" id="ARBA00022946"/>
    </source>
</evidence>